<dbReference type="OrthoDB" id="5132116at2759"/>
<dbReference type="EMBL" id="LSSM01006296">
    <property type="protein sequence ID" value="OMJ11070.1"/>
    <property type="molecule type" value="Genomic_DNA"/>
</dbReference>
<evidence type="ECO:0000313" key="4">
    <source>
        <dbReference type="Proteomes" id="UP000187429"/>
    </source>
</evidence>
<dbReference type="PROSITE" id="PS01132">
    <property type="entry name" value="ACTINS_ACT_LIKE"/>
    <property type="match status" value="1"/>
</dbReference>
<gene>
    <name evidence="3" type="ORF">AYI69_g3284</name>
    <name evidence="2" type="ORF">AYI69_g9990</name>
</gene>
<dbReference type="PANTHER" id="PTHR11937">
    <property type="entry name" value="ACTIN"/>
    <property type="match status" value="1"/>
</dbReference>
<dbReference type="Pfam" id="PF00022">
    <property type="entry name" value="Actin"/>
    <property type="match status" value="1"/>
</dbReference>
<proteinExistence type="inferred from homology"/>
<dbReference type="SMART" id="SM00268">
    <property type="entry name" value="ACTIN"/>
    <property type="match status" value="1"/>
</dbReference>
<keyword evidence="4" id="KW-1185">Reference proteome</keyword>
<dbReference type="Gene3D" id="3.30.420.40">
    <property type="match status" value="2"/>
</dbReference>
<dbReference type="FunFam" id="3.30.420.40:FF:000502">
    <property type="entry name" value="Actin-Related Proteins"/>
    <property type="match status" value="1"/>
</dbReference>
<dbReference type="InterPro" id="IPR020902">
    <property type="entry name" value="Actin/actin-like_CS"/>
</dbReference>
<dbReference type="EMBL" id="LSSM01001084">
    <property type="protein sequence ID" value="OMJ27283.1"/>
    <property type="molecule type" value="Genomic_DNA"/>
</dbReference>
<dbReference type="Proteomes" id="UP000187429">
    <property type="component" value="Unassembled WGS sequence"/>
</dbReference>
<reference evidence="2" key="1">
    <citation type="submission" date="2017-01" db="EMBL/GenBank/DDBJ databases">
        <authorList>
            <person name="Mah S.A."/>
            <person name="Swanson W.J."/>
            <person name="Moy G.W."/>
            <person name="Vacquier V.D."/>
        </authorList>
    </citation>
    <scope>NUCLEOTIDE SEQUENCE [LARGE SCALE GENOMIC DNA]</scope>
    <source>
        <strain evidence="2">ID-206-W2</strain>
    </source>
</reference>
<comment type="caution">
    <text evidence="2">The sequence shown here is derived from an EMBL/GenBank/DDBJ whole genome shotgun (WGS) entry which is preliminary data.</text>
</comment>
<evidence type="ECO:0000256" key="1">
    <source>
        <dbReference type="RuleBase" id="RU000487"/>
    </source>
</evidence>
<evidence type="ECO:0000313" key="2">
    <source>
        <dbReference type="EMBL" id="OMJ11070.1"/>
    </source>
</evidence>
<accession>A0A1R1X8W0</accession>
<dbReference type="SUPFAM" id="SSF53067">
    <property type="entry name" value="Actin-like ATPase domain"/>
    <property type="match status" value="2"/>
</dbReference>
<organism evidence="2 4">
    <name type="scientific">Smittium culicis</name>
    <dbReference type="NCBI Taxonomy" id="133412"/>
    <lineage>
        <taxon>Eukaryota</taxon>
        <taxon>Fungi</taxon>
        <taxon>Fungi incertae sedis</taxon>
        <taxon>Zoopagomycota</taxon>
        <taxon>Kickxellomycotina</taxon>
        <taxon>Harpellomycetes</taxon>
        <taxon>Harpellales</taxon>
        <taxon>Legeriomycetaceae</taxon>
        <taxon>Smittium</taxon>
    </lineage>
</organism>
<name>A0A1R1X8W0_9FUNG</name>
<dbReference type="PRINTS" id="PR00190">
    <property type="entry name" value="ACTIN"/>
</dbReference>
<sequence>MAGAIEGNYFVGRKAEELRGLLKINYPVEHGVVKDWDDMEKIWSHIYTEEIKTLPEDHPVLLTEAPLNPDSNREMAAQIFFETFNVPAMYISIQAVLSLYASGRTTGMVLDSGDGVSHAVPVYEGFTNSHAIQRVDLAGRDITDYLKRLLYKSGLRFETSAEFEIVRLIKEKTSYVALDAKMEQKEARNNLYSSAHMGISGATSGQTDQSLGHLESADTFVLPDGLKIKLGQERFLAPEIMFNPEMIGLESVGLDRLVLNSVEKSDVDLRSTLLSNIVLSGGNTLIRGFGDRMLSEIRKGTVGNTKIKIYAPPERKYSTWIGGSILASLSTFKKVN</sequence>
<dbReference type="InterPro" id="IPR043129">
    <property type="entry name" value="ATPase_NBD"/>
</dbReference>
<evidence type="ECO:0000313" key="3">
    <source>
        <dbReference type="EMBL" id="OMJ27283.1"/>
    </source>
</evidence>
<comment type="similarity">
    <text evidence="1">Belongs to the actin family.</text>
</comment>
<dbReference type="Gene3D" id="3.90.640.10">
    <property type="entry name" value="Actin, Chain A, domain 4"/>
    <property type="match status" value="1"/>
</dbReference>
<dbReference type="InterPro" id="IPR004000">
    <property type="entry name" value="Actin"/>
</dbReference>
<reference evidence="4" key="2">
    <citation type="submission" date="2017-01" db="EMBL/GenBank/DDBJ databases">
        <authorList>
            <person name="Wang Y."/>
            <person name="White M."/>
            <person name="Kvist S."/>
            <person name="Moncalvo J.-M."/>
        </authorList>
    </citation>
    <scope>NUCLEOTIDE SEQUENCE [LARGE SCALE GENOMIC DNA]</scope>
    <source>
        <strain evidence="4">ID-206-W2</strain>
    </source>
</reference>
<dbReference type="AlphaFoldDB" id="A0A1R1X8W0"/>
<dbReference type="CDD" id="cd10216">
    <property type="entry name" value="ASKHA_NBD_Arp1"/>
    <property type="match status" value="1"/>
</dbReference>
<protein>
    <submittedName>
        <fullName evidence="2">Actin-2</fullName>
    </submittedName>
</protein>